<evidence type="ECO:0000259" key="4">
    <source>
        <dbReference type="Pfam" id="PF20257"/>
    </source>
</evidence>
<keyword evidence="1" id="KW-0949">S-adenosyl-L-methionine</keyword>
<evidence type="ECO:0000313" key="6">
    <source>
        <dbReference type="Proteomes" id="UP001597119"/>
    </source>
</evidence>
<sequence length="255" mass="26519">MITLSSDFGTPYPAAMKGVILQESDARLVDVAHDFPRQDVRASAFWLREVLPHFPPAVHLVVVDPGVGTDRDALVVRSGDHALVGPDNGVLVPVARELGPDESFEAFTIAVDDPASATFHGRDVFAPAAATVHEAGVESFDGLDGFEATDEVVDLAFPAPSVTADAASGEVLVVDGFGNAITNVPGNALTDHFGTRVTVNDESVPARRTYAAVDPGDRLATVGSHGNVELAVNQGRGDEAFGLAAGDEVVLSPDT</sequence>
<comment type="caution">
    <text evidence="5">The sequence shown here is derived from an EMBL/GenBank/DDBJ whole genome shotgun (WGS) entry which is preliminary data.</text>
</comment>
<dbReference type="InterPro" id="IPR002747">
    <property type="entry name" value="SAM_OH_AdoTrfase"/>
</dbReference>
<proteinExistence type="inferred from homology"/>
<feature type="domain" description="S-adenosyl-l-methionine hydroxide adenosyltransferase N-terminal" evidence="3">
    <location>
        <begin position="2"/>
        <end position="134"/>
    </location>
</feature>
<reference evidence="5 6" key="1">
    <citation type="journal article" date="2019" name="Int. J. Syst. Evol. Microbiol.">
        <title>The Global Catalogue of Microorganisms (GCM) 10K type strain sequencing project: providing services to taxonomists for standard genome sequencing and annotation.</title>
        <authorList>
            <consortium name="The Broad Institute Genomics Platform"/>
            <consortium name="The Broad Institute Genome Sequencing Center for Infectious Disease"/>
            <person name="Wu L."/>
            <person name="Ma J."/>
        </authorList>
    </citation>
    <scope>NUCLEOTIDE SEQUENCE [LARGE SCALE GENOMIC DNA]</scope>
    <source>
        <strain evidence="5 6">CGMCC 1.12125</strain>
    </source>
</reference>
<organism evidence="5 6">
    <name type="scientific">Halorientalis brevis</name>
    <dbReference type="NCBI Taxonomy" id="1126241"/>
    <lineage>
        <taxon>Archaea</taxon>
        <taxon>Methanobacteriati</taxon>
        <taxon>Methanobacteriota</taxon>
        <taxon>Stenosarchaea group</taxon>
        <taxon>Halobacteria</taxon>
        <taxon>Halobacteriales</taxon>
        <taxon>Haloarculaceae</taxon>
        <taxon>Halorientalis</taxon>
    </lineage>
</organism>
<keyword evidence="6" id="KW-1185">Reference proteome</keyword>
<gene>
    <name evidence="5" type="ORF">ACFR9U_07840</name>
</gene>
<accession>A0ABD6C9K6</accession>
<dbReference type="PIRSF" id="PIRSF006779">
    <property type="entry name" value="UCP006779"/>
    <property type="match status" value="1"/>
</dbReference>
<name>A0ABD6C9K6_9EURY</name>
<dbReference type="InterPro" id="IPR046470">
    <property type="entry name" value="SAM_HAT_C"/>
</dbReference>
<evidence type="ECO:0000259" key="3">
    <source>
        <dbReference type="Pfam" id="PF01887"/>
    </source>
</evidence>
<dbReference type="SUPFAM" id="SSF101852">
    <property type="entry name" value="Bacterial fluorinating enzyme, C-terminal domain"/>
    <property type="match status" value="1"/>
</dbReference>
<dbReference type="RefSeq" id="WP_247375805.1">
    <property type="nucleotide sequence ID" value="NZ_JALLGV010000001.1"/>
</dbReference>
<dbReference type="PANTHER" id="PTHR35092">
    <property type="entry name" value="CHLORINASE MJ1651"/>
    <property type="match status" value="1"/>
</dbReference>
<dbReference type="PANTHER" id="PTHR35092:SF1">
    <property type="entry name" value="CHLORINASE MJ1651"/>
    <property type="match status" value="1"/>
</dbReference>
<protein>
    <submittedName>
        <fullName evidence="5">S-adenosyl-l-methionine hydroxide adenosyltransferase family protein</fullName>
    </submittedName>
</protein>
<dbReference type="InterPro" id="IPR023228">
    <property type="entry name" value="SAM_OH_AdoTrfase_N_sf"/>
</dbReference>
<dbReference type="Gene3D" id="3.40.50.10790">
    <property type="entry name" value="S-adenosyl-l-methionine hydroxide adenosyltransferase, N-terminal"/>
    <property type="match status" value="1"/>
</dbReference>
<dbReference type="EMBL" id="JBHUDJ010000003">
    <property type="protein sequence ID" value="MFD1586890.1"/>
    <property type="molecule type" value="Genomic_DNA"/>
</dbReference>
<evidence type="ECO:0000313" key="5">
    <source>
        <dbReference type="EMBL" id="MFD1586890.1"/>
    </source>
</evidence>
<evidence type="ECO:0000256" key="2">
    <source>
        <dbReference type="ARBA" id="ARBA00024035"/>
    </source>
</evidence>
<comment type="similarity">
    <text evidence="2">Belongs to the SAM hydrolase / SAM-dependent halogenase family.</text>
</comment>
<dbReference type="AlphaFoldDB" id="A0ABD6C9K6"/>
<dbReference type="Proteomes" id="UP001597119">
    <property type="component" value="Unassembled WGS sequence"/>
</dbReference>
<dbReference type="Gene3D" id="2.40.30.90">
    <property type="entry name" value="Bacterial fluorinating enzyme like"/>
    <property type="match status" value="1"/>
</dbReference>
<feature type="domain" description="S-adenosyl-l-methionine hydroxide adenosyltransferase C-terminal" evidence="4">
    <location>
        <begin position="169"/>
        <end position="249"/>
    </location>
</feature>
<dbReference type="Pfam" id="PF20257">
    <property type="entry name" value="SAM_HAT_C"/>
    <property type="match status" value="1"/>
</dbReference>
<dbReference type="Pfam" id="PF01887">
    <property type="entry name" value="SAM_HAT_N"/>
    <property type="match status" value="1"/>
</dbReference>
<dbReference type="SUPFAM" id="SSF102522">
    <property type="entry name" value="Bacterial fluorinating enzyme, N-terminal domain"/>
    <property type="match status" value="1"/>
</dbReference>
<evidence type="ECO:0000256" key="1">
    <source>
        <dbReference type="ARBA" id="ARBA00022691"/>
    </source>
</evidence>
<dbReference type="InterPro" id="IPR023227">
    <property type="entry name" value="SAM_OH_AdoTrfase_C_sf"/>
</dbReference>
<dbReference type="InterPro" id="IPR046469">
    <property type="entry name" value="SAM_HAT_N"/>
</dbReference>